<evidence type="ECO:0000256" key="2">
    <source>
        <dbReference type="SAM" id="MobiDB-lite"/>
    </source>
</evidence>
<proteinExistence type="predicted"/>
<dbReference type="Gene3D" id="3.90.980.20">
    <property type="match status" value="1"/>
</dbReference>
<feature type="compositionally biased region" description="Acidic residues" evidence="2">
    <location>
        <begin position="389"/>
        <end position="417"/>
    </location>
</feature>
<name>A0AAV2IGU4_LYMST</name>
<evidence type="ECO:0000313" key="5">
    <source>
        <dbReference type="Proteomes" id="UP001497497"/>
    </source>
</evidence>
<dbReference type="PANTHER" id="PTHR20916:SF26">
    <property type="entry name" value="CYSTEINE-RICH PROTEIN 2-BINDING PROTEIN"/>
    <property type="match status" value="1"/>
</dbReference>
<dbReference type="SUPFAM" id="SSF55729">
    <property type="entry name" value="Acyl-CoA N-acyltransferases (Nat)"/>
    <property type="match status" value="1"/>
</dbReference>
<feature type="compositionally biased region" description="Basic and acidic residues" evidence="2">
    <location>
        <begin position="419"/>
        <end position="431"/>
    </location>
</feature>
<feature type="region of interest" description="Disordered" evidence="2">
    <location>
        <begin position="370"/>
        <end position="470"/>
    </location>
</feature>
<dbReference type="AlphaFoldDB" id="A0AAV2IGU4"/>
<feature type="domain" description="N-acetyltransferase" evidence="3">
    <location>
        <begin position="643"/>
        <end position="787"/>
    </location>
</feature>
<dbReference type="CDD" id="cd04301">
    <property type="entry name" value="NAT_SF"/>
    <property type="match status" value="1"/>
</dbReference>
<dbReference type="FunFam" id="3.40.630.30:FF:000013">
    <property type="entry name" value="cysteine-rich protein 2-binding protein-like"/>
    <property type="match status" value="1"/>
</dbReference>
<protein>
    <recommendedName>
        <fullName evidence="3">N-acetyltransferase domain-containing protein</fullName>
    </recommendedName>
</protein>
<feature type="region of interest" description="Disordered" evidence="2">
    <location>
        <begin position="163"/>
        <end position="183"/>
    </location>
</feature>
<keyword evidence="1" id="KW-0175">Coiled coil</keyword>
<dbReference type="PROSITE" id="PS51186">
    <property type="entry name" value="GNAT"/>
    <property type="match status" value="1"/>
</dbReference>
<comment type="caution">
    <text evidence="4">The sequence shown here is derived from an EMBL/GenBank/DDBJ whole genome shotgun (WGS) entry which is preliminary data.</text>
</comment>
<feature type="compositionally biased region" description="Polar residues" evidence="2">
    <location>
        <begin position="258"/>
        <end position="267"/>
    </location>
</feature>
<dbReference type="InterPro" id="IPR000182">
    <property type="entry name" value="GNAT_dom"/>
</dbReference>
<reference evidence="4 5" key="1">
    <citation type="submission" date="2024-04" db="EMBL/GenBank/DDBJ databases">
        <authorList>
            <consortium name="Genoscope - CEA"/>
            <person name="William W."/>
        </authorList>
    </citation>
    <scope>NUCLEOTIDE SEQUENCE [LARGE SCALE GENOMIC DNA]</scope>
</reference>
<evidence type="ECO:0000259" key="3">
    <source>
        <dbReference type="PROSITE" id="PS51186"/>
    </source>
</evidence>
<dbReference type="GO" id="GO:0004402">
    <property type="term" value="F:histone acetyltransferase activity"/>
    <property type="evidence" value="ECO:0007669"/>
    <property type="project" value="TreeGrafter"/>
</dbReference>
<feature type="coiled-coil region" evidence="1">
    <location>
        <begin position="199"/>
        <end position="226"/>
    </location>
</feature>
<accession>A0AAV2IGU4</accession>
<dbReference type="PANTHER" id="PTHR20916">
    <property type="entry name" value="CYSTEINE AND GLYCINE-RICH PROTEIN 2 BINDING PROTEIN"/>
    <property type="match status" value="1"/>
</dbReference>
<feature type="region of interest" description="Disordered" evidence="2">
    <location>
        <begin position="242"/>
        <end position="267"/>
    </location>
</feature>
<sequence>MEAEDSSNVGCAPCYCSRDELNWEQVLHYKCLACGKRVHYGCIHSLQPSSLLDDTFFTFKCQSCGDEGKEEFQRSNISWHNVVMLTLYNLQKMGQGRCGYFHWKGHICAFIEAHWTMFFGHQRKKTTLWMGTIAGTLSSGCPQFFTSGTKVVDQGYWKLAALDPPMPRPEKKRNNSKKKISIEAQLELTPENRTCRRVRENALAAAIQLKEKKSFLKNNKDMKKQKRLETEEKLTTLREASDLFADQTDKPKKKKNQSRSADSPTNFDLTCSAESCAPTYLSDQDSNSLASSDLSLATSSSLSSSLKSSMKDSQVIQWDNDDFLSGIEVDIDGHEDLDIDIGSLDVRPSSPNLVDIFDLRSDTNCFEMSGKAPITEQVPPVEPKKEVTSDTESEGPSENNIDEAESSDSQDDGDAGDSESGKSDRIKKEVDSPMSPGDDYMSAKSQAKGRPRKRRRIDDSLPPSPPPRLKRISVFEEGELLQKLNILASKETLRTDLAQLRRKLICNQTNREFGLPVFDLEVQMNQLENMESSTLSKNHKTFFPKLKSSEIKETRDLDRFMMHVNDKKAESRNYTSFRQRLVGMEDHELKPVVSPYTTRVLLPFIWRNCNPQLRPVKMKLLQEIIAYPHRKDSSWTAPSPPPIDYCYVRPEHIPSVNALCREFFWPGIDMSECLQYPDFSCVVLYRKIVIAFAFMVPDRGYNEAYISFIFTHPEWRGAGIATFMLYHLIQTCMGKDVLLHVSTTNPAMLLYQKFGFKCQELILNFYHKYFPLNCKDSRHAFLMRLSR</sequence>
<gene>
    <name evidence="4" type="ORF">GSLYS_00018477001</name>
</gene>
<dbReference type="Gene3D" id="3.40.630.30">
    <property type="match status" value="1"/>
</dbReference>
<dbReference type="InterPro" id="IPR016181">
    <property type="entry name" value="Acyl_CoA_acyltransferase"/>
</dbReference>
<dbReference type="Pfam" id="PF00583">
    <property type="entry name" value="Acetyltransf_1"/>
    <property type="match status" value="1"/>
</dbReference>
<dbReference type="EMBL" id="CAXITT010000665">
    <property type="protein sequence ID" value="CAL1544994.1"/>
    <property type="molecule type" value="Genomic_DNA"/>
</dbReference>
<evidence type="ECO:0000256" key="1">
    <source>
        <dbReference type="SAM" id="Coils"/>
    </source>
</evidence>
<keyword evidence="5" id="KW-1185">Reference proteome</keyword>
<evidence type="ECO:0000313" key="4">
    <source>
        <dbReference type="EMBL" id="CAL1544994.1"/>
    </source>
</evidence>
<organism evidence="4 5">
    <name type="scientific">Lymnaea stagnalis</name>
    <name type="common">Great pond snail</name>
    <name type="synonym">Helix stagnalis</name>
    <dbReference type="NCBI Taxonomy" id="6523"/>
    <lineage>
        <taxon>Eukaryota</taxon>
        <taxon>Metazoa</taxon>
        <taxon>Spiralia</taxon>
        <taxon>Lophotrochozoa</taxon>
        <taxon>Mollusca</taxon>
        <taxon>Gastropoda</taxon>
        <taxon>Heterobranchia</taxon>
        <taxon>Euthyneura</taxon>
        <taxon>Panpulmonata</taxon>
        <taxon>Hygrophila</taxon>
        <taxon>Lymnaeoidea</taxon>
        <taxon>Lymnaeidae</taxon>
        <taxon>Lymnaea</taxon>
    </lineage>
</organism>
<dbReference type="Proteomes" id="UP001497497">
    <property type="component" value="Unassembled WGS sequence"/>
</dbReference>